<gene>
    <name evidence="15" type="ORF">CQR56_1535</name>
</gene>
<feature type="transmembrane region" description="Helical" evidence="12">
    <location>
        <begin position="206"/>
        <end position="223"/>
    </location>
</feature>
<keyword evidence="4" id="KW-0547">Nucleotide-binding</keyword>
<dbReference type="PROSITE" id="PS00211">
    <property type="entry name" value="ABC_TRANSPORTER_1"/>
    <property type="match status" value="1"/>
</dbReference>
<feature type="domain" description="ABC transporter" evidence="13">
    <location>
        <begin position="453"/>
        <end position="687"/>
    </location>
</feature>
<comment type="subcellular location">
    <subcellularLocation>
        <location evidence="1">Cell membrane</location>
        <topology evidence="1">Multi-pass membrane protein</topology>
    </subcellularLocation>
</comment>
<comment type="caution">
    <text evidence="15">The sequence shown here is derived from an EMBL/GenBank/DDBJ whole genome shotgun (WGS) entry which is preliminary data.</text>
</comment>
<dbReference type="Proteomes" id="UP000233783">
    <property type="component" value="Unassembled WGS sequence"/>
</dbReference>
<feature type="domain" description="ABC transmembrane type-1" evidence="14">
    <location>
        <begin position="59"/>
        <end position="356"/>
    </location>
</feature>
<dbReference type="InterPro" id="IPR003439">
    <property type="entry name" value="ABC_transporter-like_ATP-bd"/>
</dbReference>
<protein>
    <recommendedName>
        <fullName evidence="10">Fatty acid ABC transporter ATP-binding/permease protein</fullName>
    </recommendedName>
</protein>
<keyword evidence="5" id="KW-0067">ATP-binding</keyword>
<dbReference type="PROSITE" id="PS50929">
    <property type="entry name" value="ABC_TM1F"/>
    <property type="match status" value="1"/>
</dbReference>
<dbReference type="InterPro" id="IPR017871">
    <property type="entry name" value="ABC_transporter-like_CS"/>
</dbReference>
<organism evidence="15 16">
    <name type="scientific">Bifidobacterium pseudolongum subsp. globosum</name>
    <dbReference type="NCBI Taxonomy" id="1690"/>
    <lineage>
        <taxon>Bacteria</taxon>
        <taxon>Bacillati</taxon>
        <taxon>Actinomycetota</taxon>
        <taxon>Actinomycetes</taxon>
        <taxon>Bifidobacteriales</taxon>
        <taxon>Bifidobacteriaceae</taxon>
        <taxon>Bifidobacterium</taxon>
    </lineage>
</organism>
<evidence type="ECO:0000256" key="3">
    <source>
        <dbReference type="ARBA" id="ARBA00022692"/>
    </source>
</evidence>
<evidence type="ECO:0000256" key="1">
    <source>
        <dbReference type="ARBA" id="ARBA00004651"/>
    </source>
</evidence>
<dbReference type="Pfam" id="PF00005">
    <property type="entry name" value="ABC_tran"/>
    <property type="match status" value="1"/>
</dbReference>
<dbReference type="GO" id="GO:0005524">
    <property type="term" value="F:ATP binding"/>
    <property type="evidence" value="ECO:0007669"/>
    <property type="project" value="UniProtKB-KW"/>
</dbReference>
<dbReference type="EMBL" id="PCHB01000017">
    <property type="protein sequence ID" value="PKU94631.1"/>
    <property type="molecule type" value="Genomic_DNA"/>
</dbReference>
<dbReference type="CDD" id="cd18547">
    <property type="entry name" value="ABC_6TM_Tm288_like"/>
    <property type="match status" value="1"/>
</dbReference>
<proteinExistence type="inferred from homology"/>
<dbReference type="Pfam" id="PF00664">
    <property type="entry name" value="ABC_membrane"/>
    <property type="match status" value="1"/>
</dbReference>
<reference evidence="15 16" key="1">
    <citation type="submission" date="2017-10" db="EMBL/GenBank/DDBJ databases">
        <title>Bifidobacterium genomics.</title>
        <authorList>
            <person name="Lugli G.A."/>
            <person name="Milani C."/>
            <person name="Mancabelli L."/>
        </authorList>
    </citation>
    <scope>NUCLEOTIDE SEQUENCE [LARGE SCALE GENOMIC DNA]</scope>
    <source>
        <strain evidence="15 16">1744B</strain>
    </source>
</reference>
<dbReference type="Gene3D" id="3.40.50.300">
    <property type="entry name" value="P-loop containing nucleotide triphosphate hydrolases"/>
    <property type="match status" value="1"/>
</dbReference>
<comment type="function">
    <text evidence="8">ABC transporter involved in fatty acid import. Transmembrane domains (TMD) form a pore in the membrane and the ATP-binding domain (NBD) is responsible for energy generation.</text>
</comment>
<feature type="transmembrane region" description="Helical" evidence="12">
    <location>
        <begin position="297"/>
        <end position="316"/>
    </location>
</feature>
<evidence type="ECO:0000256" key="8">
    <source>
        <dbReference type="ARBA" id="ARBA00055053"/>
    </source>
</evidence>
<evidence type="ECO:0000313" key="15">
    <source>
        <dbReference type="EMBL" id="PKU94631.1"/>
    </source>
</evidence>
<feature type="transmembrane region" description="Helical" evidence="12">
    <location>
        <begin position="322"/>
        <end position="341"/>
    </location>
</feature>
<sequence length="692" mass="75865">MSAAAATVAQTSATDKETLNDGARMPEANGAQGMPREKAKKGTLKRLLKYVFAYKMRMVVIIIAIIVSAVAQAGSALFLQALIDQYIMPLVGESVPDWAPLIQALIFMGILYALGTFSAWLYSYLLVGVEQGVMKEIRDEMFEHMQTLPISYFDTHEHGDVMSRYTNDTDTLRQAISQSLPQMFASGVSALAALIAMLYLSIPYTVFVLVFTGLLLLLIRVIVSRSGRYFVVQQQELGDVNAFVEESVNGQKVIKVFNHEDATQASFDDRNERLYHASARANTYGNVLMPVVGNMGYLLYVLSAIFGGLAALGNWGNLSFSGATFTIGTIISLLTLSRSFVNPIGQVSQQMTMVMMALAGASRIFALMDEPSEKDNGTVTLVNVELASDGRTMTETPKKTGHWAWKREASDDGTRSREAAKRLSKRAAEVAEEAHEEAVTSADGRLTLLRGDVRFTDVTFGYNPDKPVLHDITWFAKPGQKIALVGATGAGKTTITNLINRFYDIQEGMILYDGINVKGIRKPDLRRSLGIVLQDVNLFTGTVMDNIRYGKLDATDDECIAAAKLVNADSFIRMLPDGYQTVLSGDGSGLSQGQRQLISIARAAVADPPALILDEATSSIDTRTEEVVQAGMDNLMKGRTVFVIAHRLSTVRNSDVIMVLDHGRIIERGSHDELMEEKGEYYQLYTGSLELE</sequence>
<evidence type="ECO:0000256" key="12">
    <source>
        <dbReference type="SAM" id="Phobius"/>
    </source>
</evidence>
<dbReference type="SUPFAM" id="SSF52540">
    <property type="entry name" value="P-loop containing nucleoside triphosphate hydrolases"/>
    <property type="match status" value="1"/>
</dbReference>
<keyword evidence="3 12" id="KW-0812">Transmembrane</keyword>
<evidence type="ECO:0000256" key="9">
    <source>
        <dbReference type="ARBA" id="ARBA00061644"/>
    </source>
</evidence>
<keyword evidence="7 12" id="KW-0472">Membrane</keyword>
<dbReference type="InterPro" id="IPR027417">
    <property type="entry name" value="P-loop_NTPase"/>
</dbReference>
<dbReference type="GO" id="GO:0140359">
    <property type="term" value="F:ABC-type transporter activity"/>
    <property type="evidence" value="ECO:0007669"/>
    <property type="project" value="InterPro"/>
</dbReference>
<dbReference type="InterPro" id="IPR039421">
    <property type="entry name" value="Type_1_exporter"/>
</dbReference>
<keyword evidence="2" id="KW-0813">Transport</keyword>
<dbReference type="SUPFAM" id="SSF90123">
    <property type="entry name" value="ABC transporter transmembrane region"/>
    <property type="match status" value="1"/>
</dbReference>
<evidence type="ECO:0000256" key="6">
    <source>
        <dbReference type="ARBA" id="ARBA00022989"/>
    </source>
</evidence>
<dbReference type="PROSITE" id="PS50893">
    <property type="entry name" value="ABC_TRANSPORTER_2"/>
    <property type="match status" value="1"/>
</dbReference>
<evidence type="ECO:0000256" key="4">
    <source>
        <dbReference type="ARBA" id="ARBA00022741"/>
    </source>
</evidence>
<keyword evidence="6 12" id="KW-1133">Transmembrane helix</keyword>
<feature type="transmembrane region" description="Helical" evidence="12">
    <location>
        <begin position="101"/>
        <end position="127"/>
    </location>
</feature>
<dbReference type="AlphaFoldDB" id="A0A2N3QRW8"/>
<feature type="transmembrane region" description="Helical" evidence="12">
    <location>
        <begin position="58"/>
        <end position="81"/>
    </location>
</feature>
<dbReference type="Gene3D" id="1.20.1560.10">
    <property type="entry name" value="ABC transporter type 1, transmembrane domain"/>
    <property type="match status" value="1"/>
</dbReference>
<dbReference type="InterPro" id="IPR011527">
    <property type="entry name" value="ABC1_TM_dom"/>
</dbReference>
<dbReference type="InterPro" id="IPR003593">
    <property type="entry name" value="AAA+_ATPase"/>
</dbReference>
<dbReference type="SMART" id="SM00382">
    <property type="entry name" value="AAA"/>
    <property type="match status" value="1"/>
</dbReference>
<evidence type="ECO:0000256" key="2">
    <source>
        <dbReference type="ARBA" id="ARBA00022448"/>
    </source>
</evidence>
<evidence type="ECO:0000313" key="16">
    <source>
        <dbReference type="Proteomes" id="UP000233783"/>
    </source>
</evidence>
<dbReference type="PANTHER" id="PTHR24221">
    <property type="entry name" value="ATP-BINDING CASSETTE SUB-FAMILY B"/>
    <property type="match status" value="1"/>
</dbReference>
<evidence type="ECO:0000256" key="7">
    <source>
        <dbReference type="ARBA" id="ARBA00023136"/>
    </source>
</evidence>
<dbReference type="PANTHER" id="PTHR24221:SF499">
    <property type="entry name" value="FATTY ACID ABC TRANSPORTER ATP-BINDING_PERMEASE PROTEIN"/>
    <property type="match status" value="1"/>
</dbReference>
<dbReference type="FunFam" id="3.40.50.300:FF:000287">
    <property type="entry name" value="Multidrug ABC transporter ATP-binding protein"/>
    <property type="match status" value="1"/>
</dbReference>
<evidence type="ECO:0000259" key="13">
    <source>
        <dbReference type="PROSITE" id="PS50893"/>
    </source>
</evidence>
<feature type="region of interest" description="Disordered" evidence="11">
    <location>
        <begin position="1"/>
        <end position="37"/>
    </location>
</feature>
<comment type="similarity">
    <text evidence="9">Belongs to the ABC transporter superfamily. Lipid exporter (TC 3.A.1.106) family.</text>
</comment>
<accession>A0A2N3QRW8</accession>
<evidence type="ECO:0000256" key="5">
    <source>
        <dbReference type="ARBA" id="ARBA00022840"/>
    </source>
</evidence>
<dbReference type="CDD" id="cd03254">
    <property type="entry name" value="ABCC_Glucan_exporter_like"/>
    <property type="match status" value="1"/>
</dbReference>
<evidence type="ECO:0000256" key="10">
    <source>
        <dbReference type="ARBA" id="ARBA00071747"/>
    </source>
</evidence>
<dbReference type="InterPro" id="IPR036640">
    <property type="entry name" value="ABC1_TM_sf"/>
</dbReference>
<feature type="compositionally biased region" description="Low complexity" evidence="11">
    <location>
        <begin position="1"/>
        <end position="13"/>
    </location>
</feature>
<evidence type="ECO:0000256" key="11">
    <source>
        <dbReference type="SAM" id="MobiDB-lite"/>
    </source>
</evidence>
<dbReference type="GO" id="GO:0016887">
    <property type="term" value="F:ATP hydrolysis activity"/>
    <property type="evidence" value="ECO:0007669"/>
    <property type="project" value="InterPro"/>
</dbReference>
<name>A0A2N3QRW8_9BIFI</name>
<dbReference type="GO" id="GO:0005886">
    <property type="term" value="C:plasma membrane"/>
    <property type="evidence" value="ECO:0007669"/>
    <property type="project" value="UniProtKB-SubCell"/>
</dbReference>
<evidence type="ECO:0000259" key="14">
    <source>
        <dbReference type="PROSITE" id="PS50929"/>
    </source>
</evidence>
<feature type="transmembrane region" description="Helical" evidence="12">
    <location>
        <begin position="183"/>
        <end position="200"/>
    </location>
</feature>